<keyword evidence="2" id="KW-0805">Transcription regulation</keyword>
<dbReference type="PANTHER" id="PTHR15741:SF27">
    <property type="entry name" value="TRANSCRIPTION FACTOR AP-4"/>
    <property type="match status" value="1"/>
</dbReference>
<dbReference type="GO" id="GO:0046983">
    <property type="term" value="F:protein dimerization activity"/>
    <property type="evidence" value="ECO:0007669"/>
    <property type="project" value="InterPro"/>
</dbReference>
<dbReference type="GO" id="GO:0000981">
    <property type="term" value="F:DNA-binding transcription factor activity, RNA polymerase II-specific"/>
    <property type="evidence" value="ECO:0007669"/>
    <property type="project" value="TreeGrafter"/>
</dbReference>
<dbReference type="EnsemblMetazoa" id="AAEL019553-RC">
    <property type="protein sequence ID" value="AAEL019553-PC"/>
    <property type="gene ID" value="AAEL019553"/>
</dbReference>
<dbReference type="CDD" id="cd11419">
    <property type="entry name" value="bHLHzip_TFAP4"/>
    <property type="match status" value="1"/>
</dbReference>
<feature type="compositionally biased region" description="Basic and acidic residues" evidence="6">
    <location>
        <begin position="506"/>
        <end position="515"/>
    </location>
</feature>
<name>A0A6I8TWG2_AEDAE</name>
<keyword evidence="3" id="KW-0238">DNA-binding</keyword>
<evidence type="ECO:0000313" key="9">
    <source>
        <dbReference type="Proteomes" id="UP000008820"/>
    </source>
</evidence>
<dbReference type="FunFam" id="4.10.280.10:FF:000036">
    <property type="entry name" value="Transcription factor AP-4"/>
    <property type="match status" value="1"/>
</dbReference>
<feature type="region of interest" description="Disordered" evidence="6">
    <location>
        <begin position="30"/>
        <end position="61"/>
    </location>
</feature>
<feature type="region of interest" description="Disordered" evidence="6">
    <location>
        <begin position="502"/>
        <end position="558"/>
    </location>
</feature>
<keyword evidence="5" id="KW-0539">Nucleus</keyword>
<dbReference type="Proteomes" id="UP000008820">
    <property type="component" value="Chromosome 2"/>
</dbReference>
<dbReference type="GO" id="GO:0005634">
    <property type="term" value="C:nucleus"/>
    <property type="evidence" value="ECO:0007669"/>
    <property type="project" value="UniProtKB-SubCell"/>
</dbReference>
<feature type="domain" description="BHLH" evidence="7">
    <location>
        <begin position="66"/>
        <end position="117"/>
    </location>
</feature>
<dbReference type="InterPro" id="IPR052207">
    <property type="entry name" value="Max-like/E-box_TFs"/>
</dbReference>
<reference evidence="8 9" key="1">
    <citation type="submission" date="2017-06" db="EMBL/GenBank/DDBJ databases">
        <title>Aedes aegypti genome working group (AGWG) sequencing and assembly.</title>
        <authorList>
            <consortium name="Aedes aegypti Genome Working Group (AGWG)"/>
            <person name="Matthews B.J."/>
        </authorList>
    </citation>
    <scope>NUCLEOTIDE SEQUENCE [LARGE SCALE GENOMIC DNA]</scope>
    <source>
        <strain evidence="8 9">LVP_AGWG</strain>
    </source>
</reference>
<organism evidence="8 9">
    <name type="scientific">Aedes aegypti</name>
    <name type="common">Yellowfever mosquito</name>
    <name type="synonym">Culex aegypti</name>
    <dbReference type="NCBI Taxonomy" id="7159"/>
    <lineage>
        <taxon>Eukaryota</taxon>
        <taxon>Metazoa</taxon>
        <taxon>Ecdysozoa</taxon>
        <taxon>Arthropoda</taxon>
        <taxon>Hexapoda</taxon>
        <taxon>Insecta</taxon>
        <taxon>Pterygota</taxon>
        <taxon>Neoptera</taxon>
        <taxon>Endopterygota</taxon>
        <taxon>Diptera</taxon>
        <taxon>Nematocera</taxon>
        <taxon>Culicoidea</taxon>
        <taxon>Culicidae</taxon>
        <taxon>Culicinae</taxon>
        <taxon>Aedini</taxon>
        <taxon>Aedes</taxon>
        <taxon>Stegomyia</taxon>
    </lineage>
</organism>
<evidence type="ECO:0000256" key="6">
    <source>
        <dbReference type="SAM" id="MobiDB-lite"/>
    </source>
</evidence>
<accession>A0A6I8TWG2</accession>
<dbReference type="PROSITE" id="PS50888">
    <property type="entry name" value="BHLH"/>
    <property type="match status" value="1"/>
</dbReference>
<evidence type="ECO:0000256" key="1">
    <source>
        <dbReference type="ARBA" id="ARBA00004123"/>
    </source>
</evidence>
<keyword evidence="4" id="KW-0804">Transcription</keyword>
<comment type="subcellular location">
    <subcellularLocation>
        <location evidence="1">Nucleus</location>
    </subcellularLocation>
</comment>
<gene>
    <name evidence="8" type="primary">5566516</name>
</gene>
<dbReference type="Gene3D" id="4.10.280.10">
    <property type="entry name" value="Helix-loop-helix DNA-binding domain"/>
    <property type="match status" value="1"/>
</dbReference>
<evidence type="ECO:0000256" key="4">
    <source>
        <dbReference type="ARBA" id="ARBA00023163"/>
    </source>
</evidence>
<dbReference type="SUPFAM" id="SSF47459">
    <property type="entry name" value="HLH, helix-loop-helix DNA-binding domain"/>
    <property type="match status" value="1"/>
</dbReference>
<reference evidence="8" key="2">
    <citation type="submission" date="2020-05" db="UniProtKB">
        <authorList>
            <consortium name="EnsemblMetazoa"/>
        </authorList>
    </citation>
    <scope>IDENTIFICATION</scope>
    <source>
        <strain evidence="8">LVP_AGWG</strain>
    </source>
</reference>
<evidence type="ECO:0000256" key="3">
    <source>
        <dbReference type="ARBA" id="ARBA00023125"/>
    </source>
</evidence>
<dbReference type="EnsemblMetazoa" id="AAEL019553-RA">
    <property type="protein sequence ID" value="AAEL019553-PA"/>
    <property type="gene ID" value="AAEL019553"/>
</dbReference>
<dbReference type="OrthoDB" id="10029128at2759"/>
<feature type="compositionally biased region" description="Low complexity" evidence="6">
    <location>
        <begin position="525"/>
        <end position="558"/>
    </location>
</feature>
<dbReference type="GO" id="GO:0000978">
    <property type="term" value="F:RNA polymerase II cis-regulatory region sequence-specific DNA binding"/>
    <property type="evidence" value="ECO:0007669"/>
    <property type="project" value="TreeGrafter"/>
</dbReference>
<dbReference type="InParanoid" id="A0A6I8TWG2"/>
<evidence type="ECO:0000313" key="8">
    <source>
        <dbReference type="EnsemblMetazoa" id="AAEL019553-PA"/>
    </source>
</evidence>
<dbReference type="InterPro" id="IPR011598">
    <property type="entry name" value="bHLH_dom"/>
</dbReference>
<dbReference type="InterPro" id="IPR036638">
    <property type="entry name" value="HLH_DNA-bd_sf"/>
</dbReference>
<dbReference type="PANTHER" id="PTHR15741">
    <property type="entry name" value="BASIC HELIX-LOOP-HELIX ZIP TRANSCRIPTION FACTOR"/>
    <property type="match status" value="1"/>
</dbReference>
<evidence type="ECO:0000256" key="5">
    <source>
        <dbReference type="ARBA" id="ARBA00023242"/>
    </source>
</evidence>
<dbReference type="AlphaFoldDB" id="A0A6I8TWG2"/>
<dbReference type="EnsemblMetazoa" id="AAEL019553-RB">
    <property type="protein sequence ID" value="AAEL019553-PB"/>
    <property type="gene ID" value="AAEL019553"/>
</dbReference>
<keyword evidence="9" id="KW-1185">Reference proteome</keyword>
<dbReference type="Pfam" id="PF00010">
    <property type="entry name" value="HLH"/>
    <property type="match status" value="1"/>
</dbReference>
<feature type="region of interest" description="Disordered" evidence="6">
    <location>
        <begin position="573"/>
        <end position="605"/>
    </location>
</feature>
<feature type="compositionally biased region" description="Gly residues" evidence="6">
    <location>
        <begin position="33"/>
        <end position="45"/>
    </location>
</feature>
<proteinExistence type="predicted"/>
<feature type="compositionally biased region" description="Low complexity" evidence="6">
    <location>
        <begin position="576"/>
        <end position="598"/>
    </location>
</feature>
<sequence>MSVVDVWSKADDKMQDVIVEDDVVRFCQITSEDGGGGGGGGGGDGSNNNNNSGVRGIVMDKDEKRMRREIANSNERRRMQSINAGFQSLRQMLPHHEGEKLSKAAILQQTAEYIYTLEQEKTRLLSQNCQLKRLLDQQDHNGAVAAAELQQATPQTVPGVTVLTATGTVTTAAVMVNNGSAGVVAPVAPATAPQVATIAKKRKIDAIIQPVSDSSDEGLGSMSPEPVSLMQVVNNASGTTLVTAVNGRAVAPFNVSAKDYLDLKHQLEIERRKKAVFEERLKALERQIYPARVLYQDHPELVETTEPLEEVVVPTITKTVTTKITREPDNVQLIALDTGVVGGKKQLVVCGPEIIEETVIAQPIAKPAIVPIKEEKVFIKRSRSRSPTIETVVTLPPKKNRYPTILEAAIKAEPKVEVERIDSPSSIVVSDDHLSHLTSSKLVTSQQQQAASRINTCRHNLETIVEAIRHLEGDAFDNVAPAQHQQAAAVRPAVQEVPLALTTSSKQKEREHRQSQLEPYLTFRSPPSTGACPPASSATSSSTIPSSNTSSNPSGNPAIVSVSITPTVALAAGGCSPSPSAASSSSTTTSVAQQTASQILQQHQQCRPGVIVVKQTS</sequence>
<protein>
    <recommendedName>
        <fullName evidence="7">BHLH domain-containing protein</fullName>
    </recommendedName>
</protein>
<evidence type="ECO:0000256" key="2">
    <source>
        <dbReference type="ARBA" id="ARBA00023015"/>
    </source>
</evidence>
<dbReference type="SMART" id="SM00353">
    <property type="entry name" value="HLH"/>
    <property type="match status" value="1"/>
</dbReference>
<dbReference type="FunCoup" id="A0A6I8TWG2">
    <property type="interactions" value="646"/>
</dbReference>
<evidence type="ECO:0000259" key="7">
    <source>
        <dbReference type="PROSITE" id="PS50888"/>
    </source>
</evidence>